<dbReference type="SUPFAM" id="SSF81648">
    <property type="entry name" value="a domain/subunit of cytochrome bc1 complex (Ubiquinol-cytochrome c reductase)"/>
    <property type="match status" value="1"/>
</dbReference>
<reference evidence="19" key="1">
    <citation type="journal article" date="2018" name="Int. J. Parasitol.">
        <title>Validity of the Diplostomoidea and Diplostomida (Digenea, Platyhelminthes) upheld in phylogenomic analysis.</title>
        <authorList>
            <person name="Locke S.A."/>
            <person name="Van Dam A."/>
            <person name="Caffara M."/>
            <person name="Pinto H.A."/>
            <person name="Lopez-Hernandez D."/>
            <person name="Blanar C.A."/>
        </authorList>
    </citation>
    <scope>NUCLEOTIDE SEQUENCE</scope>
    <source>
        <strain evidence="19">Am.IN.Vv.NVS.1.6</strain>
    </source>
</reference>
<keyword evidence="9" id="KW-0999">Mitochondrion inner membrane</keyword>
<evidence type="ECO:0000256" key="15">
    <source>
        <dbReference type="ARBA" id="ARBA00023136"/>
    </source>
</evidence>
<feature type="transmembrane region" description="Helical" evidence="16">
    <location>
        <begin position="68"/>
        <end position="89"/>
    </location>
</feature>
<feature type="transmembrane region" description="Helical" evidence="16">
    <location>
        <begin position="221"/>
        <end position="238"/>
    </location>
</feature>
<name>A0A6J3YQ73_9TREM</name>
<keyword evidence="13" id="KW-0830">Ubiquinone</keyword>
<evidence type="ECO:0000256" key="14">
    <source>
        <dbReference type="ARBA" id="ARBA00023128"/>
    </source>
</evidence>
<dbReference type="Gene3D" id="1.20.810.10">
    <property type="entry name" value="Cytochrome Bc1 Complex, Chain C"/>
    <property type="match status" value="1"/>
</dbReference>
<keyword evidence="11 16" id="KW-1133">Transmembrane helix</keyword>
<feature type="domain" description="Cytochrome b/b6 C-terminal region profile" evidence="18">
    <location>
        <begin position="202"/>
        <end position="367"/>
    </location>
</feature>
<keyword evidence="8 16" id="KW-0479">Metal-binding</keyword>
<evidence type="ECO:0000256" key="2">
    <source>
        <dbReference type="ARBA" id="ARBA00004448"/>
    </source>
</evidence>
<feature type="transmembrane region" description="Helical" evidence="16">
    <location>
        <begin position="340"/>
        <end position="359"/>
    </location>
</feature>
<dbReference type="GO" id="GO:0046872">
    <property type="term" value="F:metal ion binding"/>
    <property type="evidence" value="ECO:0007669"/>
    <property type="project" value="UniProtKB-UniRule"/>
</dbReference>
<dbReference type="GO" id="GO:0008121">
    <property type="term" value="F:quinol-cytochrome-c reductase activity"/>
    <property type="evidence" value="ECO:0007669"/>
    <property type="project" value="TreeGrafter"/>
</dbReference>
<dbReference type="PROSITE" id="PS51003">
    <property type="entry name" value="CYTB_CTER"/>
    <property type="match status" value="1"/>
</dbReference>
<keyword evidence="14 16" id="KW-0496">Mitochondrion</keyword>
<dbReference type="PANTHER" id="PTHR19271">
    <property type="entry name" value="CYTOCHROME B"/>
    <property type="match status" value="1"/>
</dbReference>
<feature type="transmembrane region" description="Helical" evidence="16">
    <location>
        <begin position="129"/>
        <end position="148"/>
    </location>
</feature>
<evidence type="ECO:0000256" key="6">
    <source>
        <dbReference type="ARBA" id="ARBA00022660"/>
    </source>
</evidence>
<keyword evidence="12 16" id="KW-0408">Iron</keyword>
<evidence type="ECO:0000259" key="18">
    <source>
        <dbReference type="PROSITE" id="PS51003"/>
    </source>
</evidence>
<keyword evidence="7 16" id="KW-0812">Transmembrane</keyword>
<dbReference type="GO" id="GO:0006122">
    <property type="term" value="P:mitochondrial electron transport, ubiquinol to cytochrome c"/>
    <property type="evidence" value="ECO:0007669"/>
    <property type="project" value="TreeGrafter"/>
</dbReference>
<dbReference type="InterPro" id="IPR036150">
    <property type="entry name" value="Cyt_b/b6_C_sf"/>
</dbReference>
<evidence type="ECO:0000256" key="5">
    <source>
        <dbReference type="ARBA" id="ARBA00022617"/>
    </source>
</evidence>
<evidence type="ECO:0000256" key="11">
    <source>
        <dbReference type="ARBA" id="ARBA00022989"/>
    </source>
</evidence>
<dbReference type="GO" id="GO:0016491">
    <property type="term" value="F:oxidoreductase activity"/>
    <property type="evidence" value="ECO:0007669"/>
    <property type="project" value="UniProtKB-UniRule"/>
</dbReference>
<geneLocation type="mitochondrion" evidence="19"/>
<dbReference type="InterPro" id="IPR005798">
    <property type="entry name" value="Cyt_b/b6_C"/>
</dbReference>
<evidence type="ECO:0000256" key="3">
    <source>
        <dbReference type="ARBA" id="ARBA00013531"/>
    </source>
</evidence>
<evidence type="ECO:0000256" key="13">
    <source>
        <dbReference type="ARBA" id="ARBA00023075"/>
    </source>
</evidence>
<evidence type="ECO:0000313" key="19">
    <source>
        <dbReference type="EMBL" id="AYH51352.1"/>
    </source>
</evidence>
<comment type="subcellular location">
    <subcellularLocation>
        <location evidence="2">Mitochondrion inner membrane</location>
        <topology evidence="2">Multi-pass membrane protein</topology>
    </subcellularLocation>
</comment>
<organism evidence="19">
    <name type="scientific">Alaria americana</name>
    <dbReference type="NCBI Taxonomy" id="2282137"/>
    <lineage>
        <taxon>Eukaryota</taxon>
        <taxon>Metazoa</taxon>
        <taxon>Spiralia</taxon>
        <taxon>Lophotrochozoa</taxon>
        <taxon>Platyhelminthes</taxon>
        <taxon>Trematoda</taxon>
        <taxon>Digenea</taxon>
        <taxon>Diplostomida</taxon>
        <taxon>Diplostomoidea</taxon>
        <taxon>Diplostomidae</taxon>
        <taxon>Alaria</taxon>
    </lineage>
</organism>
<evidence type="ECO:0000256" key="4">
    <source>
        <dbReference type="ARBA" id="ARBA00022448"/>
    </source>
</evidence>
<dbReference type="InterPro" id="IPR005797">
    <property type="entry name" value="Cyt_b/b6_N"/>
</dbReference>
<evidence type="ECO:0000256" key="1">
    <source>
        <dbReference type="ARBA" id="ARBA00002566"/>
    </source>
</evidence>
<dbReference type="Pfam" id="PF00033">
    <property type="entry name" value="Cytochrome_B"/>
    <property type="match status" value="1"/>
</dbReference>
<evidence type="ECO:0000256" key="8">
    <source>
        <dbReference type="ARBA" id="ARBA00022723"/>
    </source>
</evidence>
<dbReference type="AlphaFoldDB" id="A0A6J3YQ73"/>
<comment type="cofactor">
    <cofactor evidence="16">
        <name>heme b</name>
        <dbReference type="ChEBI" id="CHEBI:60344"/>
    </cofactor>
    <text evidence="16">Binds 2 heme groups non-covalently.</text>
</comment>
<comment type="similarity">
    <text evidence="16">Belongs to the cytochrome b family.</text>
</comment>
<evidence type="ECO:0000256" key="9">
    <source>
        <dbReference type="ARBA" id="ARBA00022792"/>
    </source>
</evidence>
<comment type="function">
    <text evidence="1 16">Component of the ubiquinol-cytochrome c reductase complex (complex III or cytochrome b-c1 complex) that is part of the mitochondrial respiratory chain. The b-c1 complex mediates electron transfer from ubiquinol to cytochrome c. Contributes to the generation of a proton gradient across the mitochondrial membrane that is then used for ATP synthesis.</text>
</comment>
<accession>A0A6J3YQ73</accession>
<keyword evidence="15 16" id="KW-0472">Membrane</keyword>
<gene>
    <name evidence="19" type="primary">CYTB</name>
</gene>
<feature type="transmembrane region" description="Helical" evidence="16">
    <location>
        <begin position="169"/>
        <end position="190"/>
    </location>
</feature>
<feature type="transmembrane region" description="Helical" evidence="16">
    <location>
        <begin position="20"/>
        <end position="48"/>
    </location>
</feature>
<keyword evidence="6 16" id="KW-0679">Respiratory chain</keyword>
<dbReference type="PANTHER" id="PTHR19271:SF16">
    <property type="entry name" value="CYTOCHROME B"/>
    <property type="match status" value="1"/>
</dbReference>
<feature type="transmembrane region" description="Helical" evidence="16">
    <location>
        <begin position="280"/>
        <end position="298"/>
    </location>
</feature>
<dbReference type="PROSITE" id="PS51002">
    <property type="entry name" value="CYTB_NTER"/>
    <property type="match status" value="1"/>
</dbReference>
<evidence type="ECO:0000256" key="7">
    <source>
        <dbReference type="ARBA" id="ARBA00022692"/>
    </source>
</evidence>
<dbReference type="GO" id="GO:0005743">
    <property type="term" value="C:mitochondrial inner membrane"/>
    <property type="evidence" value="ECO:0007669"/>
    <property type="project" value="UniProtKB-SubCell"/>
</dbReference>
<protein>
    <recommendedName>
        <fullName evidence="3 16">Cytochrome b</fullName>
    </recommendedName>
</protein>
<feature type="transmembrane region" description="Helical" evidence="16">
    <location>
        <begin position="101"/>
        <end position="123"/>
    </location>
</feature>
<dbReference type="Pfam" id="PF00032">
    <property type="entry name" value="Cytochrom_B_C"/>
    <property type="match status" value="1"/>
</dbReference>
<keyword evidence="5 16" id="KW-0349">Heme</keyword>
<evidence type="ECO:0000259" key="17">
    <source>
        <dbReference type="PROSITE" id="PS51002"/>
    </source>
</evidence>
<dbReference type="InterPro" id="IPR027387">
    <property type="entry name" value="Cytb/b6-like_sf"/>
</dbReference>
<proteinExistence type="inferred from homology"/>
<keyword evidence="10 16" id="KW-0249">Electron transport</keyword>
<sequence>MVSVVRSNVMDLPTNLSLSYFWCSGFMISSFLMVQVISGVILSLMYVADSFLSFGCVLDLTMESLFVWFVRYFHIWGVTFIFLLFLAHMGRALYYSSYSKLGVWNVGFVLYLLMMVEAFLGYMLPWHQMSYWAATVLTSIISSIPYFGPSIYKFVVGGFSVTNVTLVRVFSAHVCLAFVMLGFSVIHLFYLHKSGSNNPLFVSNGYSDVVFFHSYFTTKDGYLLVFLLLVCCSFLLYSPDGVLDVESYIEADPLVTPVSMKPEWYFLAFYAMLRSVESKVGGLVLVLLFLLVLWLPTVNSPSPYSVARQFLFWFMVVLFILLSYLGACHPEFPFVIMSKVASLLMVFSVLMYKSLWAVSSNTSGISRYLVTCLGV</sequence>
<dbReference type="SUPFAM" id="SSF81342">
    <property type="entry name" value="Transmembrane di-heme cytochromes"/>
    <property type="match status" value="1"/>
</dbReference>
<evidence type="ECO:0000256" key="12">
    <source>
        <dbReference type="ARBA" id="ARBA00023004"/>
    </source>
</evidence>
<evidence type="ECO:0000256" key="10">
    <source>
        <dbReference type="ARBA" id="ARBA00022982"/>
    </source>
</evidence>
<feature type="domain" description="Cytochrome b/b6 N-terminal region profile" evidence="17">
    <location>
        <begin position="1"/>
        <end position="200"/>
    </location>
</feature>
<dbReference type="EMBL" id="MH536507">
    <property type="protein sequence ID" value="AYH51352.1"/>
    <property type="molecule type" value="Genomic_DNA"/>
</dbReference>
<evidence type="ECO:0000256" key="16">
    <source>
        <dbReference type="RuleBase" id="RU362117"/>
    </source>
</evidence>
<dbReference type="InterPro" id="IPR016174">
    <property type="entry name" value="Di-haem_cyt_TM"/>
</dbReference>
<keyword evidence="4 16" id="KW-0813">Transport</keyword>
<feature type="transmembrane region" description="Helical" evidence="16">
    <location>
        <begin position="310"/>
        <end position="328"/>
    </location>
</feature>